<evidence type="ECO:0000256" key="5">
    <source>
        <dbReference type="ARBA" id="ARBA00023237"/>
    </source>
</evidence>
<gene>
    <name evidence="9" type="ordered locus">Tlie_0862</name>
</gene>
<accession>G7V9P5</accession>
<dbReference type="GO" id="GO:0009306">
    <property type="term" value="P:protein secretion"/>
    <property type="evidence" value="ECO:0007669"/>
    <property type="project" value="InterPro"/>
</dbReference>
<evidence type="ECO:0000256" key="3">
    <source>
        <dbReference type="ARBA" id="ARBA00022729"/>
    </source>
</evidence>
<keyword evidence="4" id="KW-0472">Membrane</keyword>
<dbReference type="PANTHER" id="PTHR30332">
    <property type="entry name" value="PROBABLE GENERAL SECRETION PATHWAY PROTEIN D"/>
    <property type="match status" value="1"/>
</dbReference>
<proteinExistence type="inferred from homology"/>
<evidence type="ECO:0000313" key="10">
    <source>
        <dbReference type="Proteomes" id="UP000005868"/>
    </source>
</evidence>
<evidence type="ECO:0000256" key="7">
    <source>
        <dbReference type="RuleBase" id="RU004004"/>
    </source>
</evidence>
<dbReference type="InterPro" id="IPR050810">
    <property type="entry name" value="Bact_Secretion_Sys_Channel"/>
</dbReference>
<feature type="domain" description="Secretin/TonB short N-terminal" evidence="8">
    <location>
        <begin position="216"/>
        <end position="265"/>
    </location>
</feature>
<dbReference type="InterPro" id="IPR001775">
    <property type="entry name" value="GspD/PilQ"/>
</dbReference>
<dbReference type="InterPro" id="IPR004846">
    <property type="entry name" value="T2SS/T3SS_dom"/>
</dbReference>
<evidence type="ECO:0000256" key="1">
    <source>
        <dbReference type="ARBA" id="ARBA00004370"/>
    </source>
</evidence>
<keyword evidence="10" id="KW-1185">Reference proteome</keyword>
<dbReference type="Pfam" id="PF00263">
    <property type="entry name" value="Secretin"/>
    <property type="match status" value="1"/>
</dbReference>
<evidence type="ECO:0000259" key="8">
    <source>
        <dbReference type="SMART" id="SM00965"/>
    </source>
</evidence>
<comment type="similarity">
    <text evidence="6">Belongs to the bacterial secretin family.</text>
</comment>
<dbReference type="Gene3D" id="3.30.1370.130">
    <property type="match status" value="1"/>
</dbReference>
<dbReference type="OrthoDB" id="9779724at2"/>
<dbReference type="GO" id="GO:0015627">
    <property type="term" value="C:type II protein secretion system complex"/>
    <property type="evidence" value="ECO:0007669"/>
    <property type="project" value="TreeGrafter"/>
</dbReference>
<dbReference type="SMART" id="SM00965">
    <property type="entry name" value="STN"/>
    <property type="match status" value="1"/>
</dbReference>
<dbReference type="Proteomes" id="UP000005868">
    <property type="component" value="Chromosome"/>
</dbReference>
<dbReference type="KEGG" id="tli:Tlie_0862"/>
<evidence type="ECO:0000256" key="6">
    <source>
        <dbReference type="RuleBase" id="RU004003"/>
    </source>
</evidence>
<name>G7V9P5_THELD</name>
<sequence length="595" mass="64944">MGRSSVRGFNRNVRSSLPGVLKAVFVLTVLVAVFPLGGASSWAGDAPSQDLANQMPTMLGLEVTQAGGRVLLMEFKGHKLPLPEVLSTENDQLVLYFLGVTLPSGFWEKDYSLPLLRKVKLSQEDQGVKAVIMGNMPLGLLKVEGAPPSSLLRLYVGVPSQGGEISLKEEMLLEGAKEFPGGSKYDPMMITKPVTIEMRDADLRDVFRMLGTMMNINILVDPSVPSSMVTVSLKDVPFRDALQYLMRMYEITYAMIGKTMVVGKAESIAKTLGLQQTRGFHISYADPKQIPALLQSITGVTKFVVDERLRMVYVTGTEAQLDHVKRTLERIDHPGLQVMLQARIIEVSDDGKDEVEALVNAVYKSWWASFGASGGMIGYYDDNQNTEESVYDPDTDDRTIAPPGELTFPDLSNGALKVLDAGLRALESSSKAKVLASPSLVTVDGQPAEVKLTQNYIYQSGLDDNGNPEFETEEAGPILKFTPNVGRSGVVTIQLDIGTGQILEFRKSGQSEVPVTSKRNVKTLVRVRNGEPFVVGGLFSEQTTRSVTKIPVISDIPLLGELFKIRNARKQNTEVVIIVVPYILEVPSGSVAANF</sequence>
<dbReference type="PRINTS" id="PR00811">
    <property type="entry name" value="BCTERIALGSPD"/>
</dbReference>
<dbReference type="PANTHER" id="PTHR30332:SF24">
    <property type="entry name" value="SECRETIN GSPD-RELATED"/>
    <property type="match status" value="1"/>
</dbReference>
<evidence type="ECO:0000256" key="2">
    <source>
        <dbReference type="ARBA" id="ARBA00022448"/>
    </source>
</evidence>
<dbReference type="EMBL" id="CP003096">
    <property type="protein sequence ID" value="AER66595.1"/>
    <property type="molecule type" value="Genomic_DNA"/>
</dbReference>
<protein>
    <submittedName>
        <fullName evidence="9">Type II and III secretion system protein</fullName>
    </submittedName>
</protein>
<dbReference type="STRING" id="580340.Tlie_0862"/>
<dbReference type="HOGENOM" id="CLU_456846_0_0_0"/>
<keyword evidence="3" id="KW-0732">Signal</keyword>
<dbReference type="Pfam" id="PF03958">
    <property type="entry name" value="Secretin_N"/>
    <property type="match status" value="1"/>
</dbReference>
<dbReference type="GO" id="GO:0009279">
    <property type="term" value="C:cell outer membrane"/>
    <property type="evidence" value="ECO:0007669"/>
    <property type="project" value="UniProtKB-SubCell"/>
</dbReference>
<reference evidence="10" key="1">
    <citation type="submission" date="2011-10" db="EMBL/GenBank/DDBJ databases">
        <title>The complete genome of chromosome of Thermovirga lienii DSM 17291.</title>
        <authorList>
            <consortium name="US DOE Joint Genome Institute (JGI-PGF)"/>
            <person name="Lucas S."/>
            <person name="Copeland A."/>
            <person name="Lapidus A."/>
            <person name="Glavina del Rio T."/>
            <person name="Dalin E."/>
            <person name="Tice H."/>
            <person name="Bruce D."/>
            <person name="Goodwin L."/>
            <person name="Pitluck S."/>
            <person name="Peters L."/>
            <person name="Mikhailova N."/>
            <person name="Saunders E."/>
            <person name="Kyrpides N."/>
            <person name="Mavromatis K."/>
            <person name="Ivanova N."/>
            <person name="Last F.I."/>
            <person name="Brettin T."/>
            <person name="Detter J.C."/>
            <person name="Han C."/>
            <person name="Larimer F."/>
            <person name="Land M."/>
            <person name="Hauser L."/>
            <person name="Markowitz V."/>
            <person name="Cheng J.-F."/>
            <person name="Hugenholtz P."/>
            <person name="Woyke T."/>
            <person name="Wu D."/>
            <person name="Spring S."/>
            <person name="Schroeder M."/>
            <person name="Brambilla E.-M."/>
            <person name="Klenk H.-P."/>
            <person name="Eisen J.A."/>
        </authorList>
    </citation>
    <scope>NUCLEOTIDE SEQUENCE [LARGE SCALE GENOMIC DNA]</scope>
    <source>
        <strain evidence="10">ATCC BAA-1197 / DSM 17291 / Cas60314</strain>
    </source>
</reference>
<keyword evidence="2 7" id="KW-0813">Transport</keyword>
<dbReference type="AlphaFoldDB" id="G7V9P5"/>
<organism evidence="9 10">
    <name type="scientific">Thermovirga lienii (strain ATCC BAA-1197 / DSM 17291 / Cas60314)</name>
    <dbReference type="NCBI Taxonomy" id="580340"/>
    <lineage>
        <taxon>Bacteria</taxon>
        <taxon>Thermotogati</taxon>
        <taxon>Synergistota</taxon>
        <taxon>Synergistia</taxon>
        <taxon>Synergistales</taxon>
        <taxon>Thermovirgaceae</taxon>
        <taxon>Thermovirga</taxon>
    </lineage>
</organism>
<comment type="subcellular location">
    <subcellularLocation>
        <location evidence="7">Cell outer membrane</location>
    </subcellularLocation>
    <subcellularLocation>
        <location evidence="1">Membrane</location>
    </subcellularLocation>
</comment>
<dbReference type="InterPro" id="IPR005644">
    <property type="entry name" value="NolW-like"/>
</dbReference>
<dbReference type="eggNOG" id="COG4796">
    <property type="taxonomic scope" value="Bacteria"/>
</dbReference>
<reference evidence="9 10" key="2">
    <citation type="journal article" date="2012" name="Stand. Genomic Sci.">
        <title>Genome sequence of the moderately thermophilic, amino-acid-degrading and sulfur-reducing bacterium Thermovirga lienii type strain (Cas60314(T)).</title>
        <authorList>
            <person name="Goker M."/>
            <person name="Saunders E."/>
            <person name="Lapidus A."/>
            <person name="Nolan M."/>
            <person name="Lucas S."/>
            <person name="Hammon N."/>
            <person name="Deshpande S."/>
            <person name="Cheng J.F."/>
            <person name="Han C."/>
            <person name="Tapia R."/>
            <person name="Goodwin L.A."/>
            <person name="Pitluck S."/>
            <person name="Liolios K."/>
            <person name="Mavromatis K."/>
            <person name="Pagani I."/>
            <person name="Ivanova N."/>
            <person name="Mikhailova N."/>
            <person name="Pati A."/>
            <person name="Chen A."/>
            <person name="Palaniappan K."/>
            <person name="Land M."/>
            <person name="Chang Y.J."/>
            <person name="Jeffries C.D."/>
            <person name="Brambilla E.M."/>
            <person name="Rohde M."/>
            <person name="Spring S."/>
            <person name="Detter J.C."/>
            <person name="Woyke T."/>
            <person name="Bristow J."/>
            <person name="Eisen J.A."/>
            <person name="Markowitz V."/>
            <person name="Hugenholtz P."/>
            <person name="Kyrpides N.C."/>
            <person name="Klenk H.P."/>
        </authorList>
    </citation>
    <scope>NUCLEOTIDE SEQUENCE [LARGE SCALE GENOMIC DNA]</scope>
    <source>
        <strain evidence="10">ATCC BAA-1197 / DSM 17291 / Cas60314</strain>
    </source>
</reference>
<evidence type="ECO:0000256" key="4">
    <source>
        <dbReference type="ARBA" id="ARBA00023136"/>
    </source>
</evidence>
<dbReference type="InterPro" id="IPR011662">
    <property type="entry name" value="Secretin/TonB_short_N"/>
</dbReference>
<keyword evidence="5" id="KW-0998">Cell outer membrane</keyword>
<evidence type="ECO:0000313" key="9">
    <source>
        <dbReference type="EMBL" id="AER66595.1"/>
    </source>
</evidence>